<evidence type="ECO:0000313" key="2">
    <source>
        <dbReference type="EMBL" id="OVE49919.1"/>
    </source>
</evidence>
<comment type="caution">
    <text evidence="2">The sequence shown here is derived from an EMBL/GenBank/DDBJ whole genome shotgun (WGS) entry which is preliminary data.</text>
</comment>
<dbReference type="Pfam" id="PF13302">
    <property type="entry name" value="Acetyltransf_3"/>
    <property type="match status" value="1"/>
</dbReference>
<dbReference type="Gene3D" id="3.40.630.30">
    <property type="match status" value="1"/>
</dbReference>
<dbReference type="GO" id="GO:0016747">
    <property type="term" value="F:acyltransferase activity, transferring groups other than amino-acyl groups"/>
    <property type="evidence" value="ECO:0007669"/>
    <property type="project" value="InterPro"/>
</dbReference>
<dbReference type="SUPFAM" id="SSF55729">
    <property type="entry name" value="Acyl-CoA N-acyltransferases (Nat)"/>
    <property type="match status" value="1"/>
</dbReference>
<protein>
    <submittedName>
        <fullName evidence="2">GNAT family N-acetyltransferase</fullName>
    </submittedName>
</protein>
<accession>A0A202BEK8</accession>
<organism evidence="2 3">
    <name type="scientific">Chromobacterium violaceum</name>
    <dbReference type="NCBI Taxonomy" id="536"/>
    <lineage>
        <taxon>Bacteria</taxon>
        <taxon>Pseudomonadati</taxon>
        <taxon>Pseudomonadota</taxon>
        <taxon>Betaproteobacteria</taxon>
        <taxon>Neisseriales</taxon>
        <taxon>Chromobacteriaceae</taxon>
        <taxon>Chromobacterium</taxon>
    </lineage>
</organism>
<proteinExistence type="predicted"/>
<dbReference type="InterPro" id="IPR016181">
    <property type="entry name" value="Acyl_CoA_acyltransferase"/>
</dbReference>
<dbReference type="PANTHER" id="PTHR43792">
    <property type="entry name" value="GNAT FAMILY, PUTATIVE (AFU_ORTHOLOGUE AFUA_3G00765)-RELATED-RELATED"/>
    <property type="match status" value="1"/>
</dbReference>
<name>A0A202BEK8_CHRVL</name>
<feature type="domain" description="N-acetyltransferase" evidence="1">
    <location>
        <begin position="23"/>
        <end position="184"/>
    </location>
</feature>
<reference evidence="2 3" key="1">
    <citation type="submission" date="2017-05" db="EMBL/GenBank/DDBJ databases">
        <title>Chromobacterium violaceum GHPS1 isolated from Hydrocarbon polluted soil in French Guiana display an awesome secondary metabolite arsenal and a battery of drug and heavy-metal-resistance and detoxification of xenobiotics proteins.</title>
        <authorList>
            <person name="Belbahri L."/>
        </authorList>
    </citation>
    <scope>NUCLEOTIDE SEQUENCE [LARGE SCALE GENOMIC DNA]</scope>
    <source>
        <strain evidence="2 3">GHPS1</strain>
    </source>
</reference>
<dbReference type="Proteomes" id="UP000196342">
    <property type="component" value="Unassembled WGS sequence"/>
</dbReference>
<dbReference type="EMBL" id="NHOO01000003">
    <property type="protein sequence ID" value="OVE49919.1"/>
    <property type="molecule type" value="Genomic_DNA"/>
</dbReference>
<evidence type="ECO:0000259" key="1">
    <source>
        <dbReference type="PROSITE" id="PS51186"/>
    </source>
</evidence>
<dbReference type="PANTHER" id="PTHR43792:SF1">
    <property type="entry name" value="N-ACETYLTRANSFERASE DOMAIN-CONTAINING PROTEIN"/>
    <property type="match status" value="1"/>
</dbReference>
<keyword evidence="3" id="KW-1185">Reference proteome</keyword>
<evidence type="ECO:0000313" key="3">
    <source>
        <dbReference type="Proteomes" id="UP000196342"/>
    </source>
</evidence>
<dbReference type="AlphaFoldDB" id="A0A202BEK8"/>
<keyword evidence="2" id="KW-0808">Transferase</keyword>
<sequence length="187" mass="20286">MWPVPPTPEPHSVHSLDIETPRLLLRPLQESDAPFILELVNEPAFLANIGDKDVHDLAGARNYIEKGPQASYRQHGHGLLMVALRDNGEPVGICGLVKRDSLPYPDIGYAFLQRHWGRGYASEAGAACLEHGRNALGILCVVGITAPHNQGSIRVLEKLGLVYDRTLDLPGIDGPSLYFVPSGSEPG</sequence>
<dbReference type="InterPro" id="IPR000182">
    <property type="entry name" value="GNAT_dom"/>
</dbReference>
<dbReference type="PROSITE" id="PS51186">
    <property type="entry name" value="GNAT"/>
    <property type="match status" value="1"/>
</dbReference>
<gene>
    <name evidence="2" type="ORF">CBW21_04540</name>
</gene>
<dbReference type="InterPro" id="IPR051531">
    <property type="entry name" value="N-acetyltransferase"/>
</dbReference>